<proteinExistence type="predicted"/>
<protein>
    <submittedName>
        <fullName evidence="1">Tetratricopeptide repeat-containing protein</fullName>
    </submittedName>
</protein>
<name>A0A2S5CPQ6_9GAMM</name>
<comment type="caution">
    <text evidence="1">The sequence shown here is derived from an EMBL/GenBank/DDBJ whole genome shotgun (WGS) entry which is preliminary data.</text>
</comment>
<dbReference type="EMBL" id="PGFZ01000002">
    <property type="protein sequence ID" value="POZ52785.1"/>
    <property type="molecule type" value="Genomic_DNA"/>
</dbReference>
<accession>A0A2S5CPQ6</accession>
<reference evidence="1 2" key="1">
    <citation type="submission" date="2017-11" db="EMBL/GenBank/DDBJ databases">
        <title>Draft Genome Sequence of Methylobacter psychrotolerans Sph1T, an Obligate Methanotroph from Low-Temperature Environments.</title>
        <authorList>
            <person name="Oshkin I.Y."/>
            <person name="Miroshnikov K."/>
            <person name="Belova S.E."/>
            <person name="Korzhenkov A."/>
            <person name="Toshchakov S.V."/>
            <person name="Dedysh S.N."/>
        </authorList>
    </citation>
    <scope>NUCLEOTIDE SEQUENCE [LARGE SCALE GENOMIC DNA]</scope>
    <source>
        <strain evidence="1 2">Sph1</strain>
    </source>
</reference>
<evidence type="ECO:0000313" key="2">
    <source>
        <dbReference type="Proteomes" id="UP000237423"/>
    </source>
</evidence>
<sequence>MLDLPDFEAHLNAALAVGLVETSAAGYFVSRLLLPLLADILDLEKQQAVYRLAAQCLYALWWENDYAIRLEEHSELSRIIKLSGQLHIYSQVTGVLANRLYKQCRYDEAKVLYETLLPIRQALGDRKAESLVY</sequence>
<evidence type="ECO:0000313" key="1">
    <source>
        <dbReference type="EMBL" id="POZ52785.1"/>
    </source>
</evidence>
<dbReference type="Proteomes" id="UP000237423">
    <property type="component" value="Unassembled WGS sequence"/>
</dbReference>
<dbReference type="AlphaFoldDB" id="A0A2S5CPQ6"/>
<organism evidence="1 2">
    <name type="scientific">Methylovulum psychrotolerans</name>
    <dbReference type="NCBI Taxonomy" id="1704499"/>
    <lineage>
        <taxon>Bacteria</taxon>
        <taxon>Pseudomonadati</taxon>
        <taxon>Pseudomonadota</taxon>
        <taxon>Gammaproteobacteria</taxon>
        <taxon>Methylococcales</taxon>
        <taxon>Methylococcaceae</taxon>
        <taxon>Methylovulum</taxon>
    </lineage>
</organism>
<gene>
    <name evidence="1" type="ORF">AADEFJLK_01392</name>
</gene>